<feature type="transmembrane region" description="Helical" evidence="1">
    <location>
        <begin position="159"/>
        <end position="179"/>
    </location>
</feature>
<feature type="transmembrane region" description="Helical" evidence="1">
    <location>
        <begin position="235"/>
        <end position="257"/>
    </location>
</feature>
<dbReference type="Proteomes" id="UP001162131">
    <property type="component" value="Unassembled WGS sequence"/>
</dbReference>
<evidence type="ECO:0000313" key="2">
    <source>
        <dbReference type="EMBL" id="CAG9312334.1"/>
    </source>
</evidence>
<keyword evidence="1" id="KW-1133">Transmembrane helix</keyword>
<sequence length="399" mass="45443">MDMESNKLWPTFCIFCAFTIGGGTLSLPDSSSKVGIIPSLVTFFLIAGTFYIIYFSFIYACEETSNLNYGGCINSYYNSKVAKLALITMLFHCMILICNHQVRIISLIRFDLTWVGILDAKNYESDDFFLLDKYIILIIISIPLILFGKLEMMFSLKYFPVFSIVVWVYLILLTVYVIADGKTEPKIVWFSSQWNDLGQLEIVWNSVDAFAAIQCLPRVHKECNDPYIIREAVRLVLFTVLILFSVTALLGSIFYVGSIDNLQLIYFGISKENLSEQFSITMAIGIFGIAISLIFSTLLLLHIAKLCWVQIIHGISFDNEKVNHDKISFWLVGFVILIFIVCSNILNQIKYSMQISNLVICLIFPLLIYLKMGDPGVHKIIFGVWISFLSIIEIIGLFY</sequence>
<name>A0AAU9IBC8_9CILI</name>
<dbReference type="PANTHER" id="PTHR22950">
    <property type="entry name" value="AMINO ACID TRANSPORTER"/>
    <property type="match status" value="1"/>
</dbReference>
<keyword evidence="1" id="KW-0472">Membrane</keyword>
<feature type="transmembrane region" description="Helical" evidence="1">
    <location>
        <begin position="327"/>
        <end position="346"/>
    </location>
</feature>
<feature type="transmembrane region" description="Helical" evidence="1">
    <location>
        <begin position="81"/>
        <end position="108"/>
    </location>
</feature>
<dbReference type="GO" id="GO:0016020">
    <property type="term" value="C:membrane"/>
    <property type="evidence" value="ECO:0007669"/>
    <property type="project" value="TreeGrafter"/>
</dbReference>
<dbReference type="GO" id="GO:0015179">
    <property type="term" value="F:L-amino acid transmembrane transporter activity"/>
    <property type="evidence" value="ECO:0007669"/>
    <property type="project" value="TreeGrafter"/>
</dbReference>
<feature type="transmembrane region" description="Helical" evidence="1">
    <location>
        <begin position="36"/>
        <end position="60"/>
    </location>
</feature>
<feature type="transmembrane region" description="Helical" evidence="1">
    <location>
        <begin position="353"/>
        <end position="370"/>
    </location>
</feature>
<feature type="transmembrane region" description="Helical" evidence="1">
    <location>
        <begin position="278"/>
        <end position="304"/>
    </location>
</feature>
<gene>
    <name evidence="2" type="ORF">BSTOLATCC_MIC5576</name>
</gene>
<accession>A0AAU9IBC8</accession>
<keyword evidence="3" id="KW-1185">Reference proteome</keyword>
<keyword evidence="1" id="KW-0812">Transmembrane</keyword>
<dbReference type="AlphaFoldDB" id="A0AAU9IBC8"/>
<evidence type="ECO:0000313" key="3">
    <source>
        <dbReference type="Proteomes" id="UP001162131"/>
    </source>
</evidence>
<organism evidence="2 3">
    <name type="scientific">Blepharisma stoltei</name>
    <dbReference type="NCBI Taxonomy" id="1481888"/>
    <lineage>
        <taxon>Eukaryota</taxon>
        <taxon>Sar</taxon>
        <taxon>Alveolata</taxon>
        <taxon>Ciliophora</taxon>
        <taxon>Postciliodesmatophora</taxon>
        <taxon>Heterotrichea</taxon>
        <taxon>Heterotrichida</taxon>
        <taxon>Blepharismidae</taxon>
        <taxon>Blepharisma</taxon>
    </lineage>
</organism>
<protein>
    <recommendedName>
        <fullName evidence="4">Amino acid transporter transmembrane domain-containing protein</fullName>
    </recommendedName>
</protein>
<proteinExistence type="predicted"/>
<comment type="caution">
    <text evidence="2">The sequence shown here is derived from an EMBL/GenBank/DDBJ whole genome shotgun (WGS) entry which is preliminary data.</text>
</comment>
<evidence type="ECO:0000256" key="1">
    <source>
        <dbReference type="SAM" id="Phobius"/>
    </source>
</evidence>
<dbReference type="EMBL" id="CAJZBQ010000005">
    <property type="protein sequence ID" value="CAG9312334.1"/>
    <property type="molecule type" value="Genomic_DNA"/>
</dbReference>
<feature type="transmembrane region" description="Helical" evidence="1">
    <location>
        <begin position="376"/>
        <end position="398"/>
    </location>
</feature>
<reference evidence="2" key="1">
    <citation type="submission" date="2021-09" db="EMBL/GenBank/DDBJ databases">
        <authorList>
            <consortium name="AG Swart"/>
            <person name="Singh M."/>
            <person name="Singh A."/>
            <person name="Seah K."/>
            <person name="Emmerich C."/>
        </authorList>
    </citation>
    <scope>NUCLEOTIDE SEQUENCE</scope>
    <source>
        <strain evidence="2">ATCC30299</strain>
    </source>
</reference>
<feature type="transmembrane region" description="Helical" evidence="1">
    <location>
        <begin position="128"/>
        <end position="147"/>
    </location>
</feature>
<evidence type="ECO:0008006" key="4">
    <source>
        <dbReference type="Google" id="ProtNLM"/>
    </source>
</evidence>